<evidence type="ECO:0000259" key="8">
    <source>
        <dbReference type="Pfam" id="PF01397"/>
    </source>
</evidence>
<dbReference type="FunFam" id="1.50.10.130:FF:000001">
    <property type="entry name" value="Isoprene synthase, chloroplastic"/>
    <property type="match status" value="1"/>
</dbReference>
<dbReference type="EC" id="4.2.3.13" evidence="10"/>
<organism evidence="10">
    <name type="scientific">Leonurus sibiricus</name>
    <name type="common">Siberian motherwort</name>
    <dbReference type="NCBI Taxonomy" id="405945"/>
    <lineage>
        <taxon>Eukaryota</taxon>
        <taxon>Viridiplantae</taxon>
        <taxon>Streptophyta</taxon>
        <taxon>Embryophyta</taxon>
        <taxon>Tracheophyta</taxon>
        <taxon>Spermatophyta</taxon>
        <taxon>Magnoliopsida</taxon>
        <taxon>eudicotyledons</taxon>
        <taxon>Gunneridae</taxon>
        <taxon>Pentapetalae</taxon>
        <taxon>asterids</taxon>
        <taxon>lamiids</taxon>
        <taxon>Lamiales</taxon>
        <taxon>Lamiaceae</taxon>
        <taxon>Lamioideae</taxon>
        <taxon>Leonureae</taxon>
        <taxon>Leonurus</taxon>
    </lineage>
</organism>
<dbReference type="InterPro" id="IPR050148">
    <property type="entry name" value="Terpene_synthase-like"/>
</dbReference>
<dbReference type="InterPro" id="IPR036965">
    <property type="entry name" value="Terpene_synth_N_sf"/>
</dbReference>
<dbReference type="InterPro" id="IPR044814">
    <property type="entry name" value="Terpene_cyclase_plant_C1"/>
</dbReference>
<dbReference type="Pfam" id="PF03936">
    <property type="entry name" value="Terpene_synth_C"/>
    <property type="match status" value="1"/>
</dbReference>
<dbReference type="GO" id="GO:0005737">
    <property type="term" value="C:cytoplasm"/>
    <property type="evidence" value="ECO:0007669"/>
    <property type="project" value="UniProtKB-SubCell"/>
</dbReference>
<feature type="domain" description="Terpene synthase metal-binding" evidence="9">
    <location>
        <begin position="253"/>
        <end position="491"/>
    </location>
</feature>
<dbReference type="InterPro" id="IPR001906">
    <property type="entry name" value="Terpene_synth_N"/>
</dbReference>
<dbReference type="Gene3D" id="1.50.10.130">
    <property type="entry name" value="Terpene synthase, N-terminal domain"/>
    <property type="match status" value="1"/>
</dbReference>
<evidence type="ECO:0000256" key="7">
    <source>
        <dbReference type="ARBA" id="ARBA00023239"/>
    </source>
</evidence>
<keyword evidence="6" id="KW-0460">Magnesium</keyword>
<dbReference type="InterPro" id="IPR034741">
    <property type="entry name" value="Terpene_cyclase-like_1_C"/>
</dbReference>
<comment type="pathway">
    <text evidence="3">Secondary metabolite biosynthesis; terpenoid biosynthesis.</text>
</comment>
<evidence type="ECO:0000256" key="6">
    <source>
        <dbReference type="ARBA" id="ARBA00022842"/>
    </source>
</evidence>
<comment type="subcellular location">
    <subcellularLocation>
        <location evidence="2">Cytoplasm</location>
    </subcellularLocation>
</comment>
<feature type="domain" description="Terpene synthase N-terminal" evidence="8">
    <location>
        <begin position="20"/>
        <end position="193"/>
    </location>
</feature>
<keyword evidence="5" id="KW-0479">Metal-binding</keyword>
<protein>
    <submittedName>
        <fullName evidence="10">Delta-cadinene synthase</fullName>
        <ecNumber evidence="10">4.2.3.13</ecNumber>
    </submittedName>
</protein>
<evidence type="ECO:0000256" key="4">
    <source>
        <dbReference type="ARBA" id="ARBA00022490"/>
    </source>
</evidence>
<dbReference type="Pfam" id="PF01397">
    <property type="entry name" value="Terpene_synth"/>
    <property type="match status" value="1"/>
</dbReference>
<dbReference type="GO" id="GO:0051762">
    <property type="term" value="P:sesquiterpene biosynthetic process"/>
    <property type="evidence" value="ECO:0007669"/>
    <property type="project" value="UniProtKB-ARBA"/>
</dbReference>
<dbReference type="SFLD" id="SFLDS00005">
    <property type="entry name" value="Isoprenoid_Synthase_Type_I"/>
    <property type="match status" value="1"/>
</dbReference>
<accession>A0A8F8AJI5</accession>
<evidence type="ECO:0000256" key="1">
    <source>
        <dbReference type="ARBA" id="ARBA00001946"/>
    </source>
</evidence>
<dbReference type="SFLD" id="SFLDG01019">
    <property type="entry name" value="Terpene_Cyclase_Like_1_C_Termi"/>
    <property type="match status" value="1"/>
</dbReference>
<dbReference type="Gene3D" id="1.10.600.10">
    <property type="entry name" value="Farnesyl Diphosphate Synthase"/>
    <property type="match status" value="1"/>
</dbReference>
<evidence type="ECO:0000256" key="2">
    <source>
        <dbReference type="ARBA" id="ARBA00004496"/>
    </source>
</evidence>
<dbReference type="InterPro" id="IPR008949">
    <property type="entry name" value="Isoprenoid_synthase_dom_sf"/>
</dbReference>
<dbReference type="CDD" id="cd00684">
    <property type="entry name" value="Terpene_cyclase_plant_C1"/>
    <property type="match status" value="1"/>
</dbReference>
<dbReference type="FunFam" id="1.10.600.10:FF:000007">
    <property type="entry name" value="Isoprene synthase, chloroplastic"/>
    <property type="match status" value="1"/>
</dbReference>
<name>A0A8F8AJI5_9LAMI</name>
<dbReference type="GO" id="GO:0047461">
    <property type="term" value="F:(+)-delta-cadinene synthase activity"/>
    <property type="evidence" value="ECO:0007669"/>
    <property type="project" value="UniProtKB-EC"/>
</dbReference>
<evidence type="ECO:0000313" key="10">
    <source>
        <dbReference type="EMBL" id="QXY08397.1"/>
    </source>
</evidence>
<dbReference type="SUPFAM" id="SSF48239">
    <property type="entry name" value="Terpenoid cyclases/Protein prenyltransferases"/>
    <property type="match status" value="1"/>
</dbReference>
<dbReference type="PANTHER" id="PTHR31225:SF93">
    <property type="entry name" value="ALPHA-HUMULENE_(-)-(E)-BETA-CARYOPHYLLENE SYNTHASE"/>
    <property type="match status" value="1"/>
</dbReference>
<comment type="cofactor">
    <cofactor evidence="1">
        <name>Mg(2+)</name>
        <dbReference type="ChEBI" id="CHEBI:18420"/>
    </cofactor>
</comment>
<evidence type="ECO:0000256" key="3">
    <source>
        <dbReference type="ARBA" id="ARBA00004721"/>
    </source>
</evidence>
<dbReference type="PANTHER" id="PTHR31225">
    <property type="entry name" value="OS04G0344100 PROTEIN-RELATED"/>
    <property type="match status" value="1"/>
</dbReference>
<dbReference type="AlphaFoldDB" id="A0A8F8AJI5"/>
<dbReference type="InterPro" id="IPR008930">
    <property type="entry name" value="Terpenoid_cyclase/PrenylTrfase"/>
</dbReference>
<dbReference type="EMBL" id="MT925722">
    <property type="protein sequence ID" value="QXY08397.1"/>
    <property type="molecule type" value="mRNA"/>
</dbReference>
<proteinExistence type="evidence at transcript level"/>
<dbReference type="SUPFAM" id="SSF48576">
    <property type="entry name" value="Terpenoid synthases"/>
    <property type="match status" value="1"/>
</dbReference>
<reference evidence="10" key="1">
    <citation type="journal article" date="2021" name="Planta">
        <title>Comparative transcriptome analysis of sesquiterpene biosynthesis and functional characterization of sesquiterpene synthases in Leonurus sibiricus L.</title>
        <authorList>
            <person name="Yan X."/>
            <person name="Li W."/>
            <person name="Liang D."/>
            <person name="Zhao G."/>
            <person name="Caiyin Q."/>
            <person name="Qiao J."/>
        </authorList>
    </citation>
    <scope>NUCLEOTIDE SEQUENCE</scope>
</reference>
<dbReference type="GO" id="GO:0016102">
    <property type="term" value="P:diterpenoid biosynthetic process"/>
    <property type="evidence" value="ECO:0007669"/>
    <property type="project" value="InterPro"/>
</dbReference>
<keyword evidence="7 10" id="KW-0456">Lyase</keyword>
<evidence type="ECO:0000259" key="9">
    <source>
        <dbReference type="Pfam" id="PF03936"/>
    </source>
</evidence>
<keyword evidence="4" id="KW-0963">Cytoplasm</keyword>
<sequence length="547" mass="64272">MDVALVTTCSRPLANFHPSKWGDRFLLNTPQSTEAREKQVVEELKFEVRRELKEASNDYLRQLKMVDAIQRLGVEYRFEDEINEALQNIFEKFDKYCIDKHDLYVTALSFRLLRQHGYTVSCQIFDKFKDDEDLFKVPDVEEALAVVEFFEAAHLRIRGEDVLDDAVIFSKNYLESNLASLSNPIAEQVRHALYGYSIRRGLPRVEARNFISIYKQYASHDQRLLELAKLDFNMVQAMHKRELSELSRWWKCLEVPSKLSFARDRLVETYFWDVGVYFEPQYARARNILVKVQSLVSLIDDTFDAYGTFEELQLFTDAIQRWSISCLDQLPDYMKIIYKALLEVFEEIEKEMIKQGTIYRHNYGIQAIKLIVGAYFDEVKWREEKYKPTTQEYMQVATKSSGYVTLLILSFLGMEENVATREAFEWVFSRPDAVRATLTICRLTDDIVGHEFEQEREHIPSAVHCYAEEHKVCKEEAILEFSSRIEAAWKDINEVFLQPTKFASPLLYRILNFARIIEVIYTKGDWYTHVGPEMQSFINQLFIDPVP</sequence>
<dbReference type="InterPro" id="IPR005630">
    <property type="entry name" value="Terpene_synthase_metal-bd"/>
</dbReference>
<dbReference type="GO" id="GO:0000287">
    <property type="term" value="F:magnesium ion binding"/>
    <property type="evidence" value="ECO:0007669"/>
    <property type="project" value="InterPro"/>
</dbReference>
<evidence type="ECO:0000256" key="5">
    <source>
        <dbReference type="ARBA" id="ARBA00022723"/>
    </source>
</evidence>